<evidence type="ECO:0000256" key="1">
    <source>
        <dbReference type="ARBA" id="ARBA00022827"/>
    </source>
</evidence>
<dbReference type="Gene3D" id="3.30.70.2520">
    <property type="match status" value="1"/>
</dbReference>
<proteinExistence type="predicted"/>
<dbReference type="InterPro" id="IPR016166">
    <property type="entry name" value="FAD-bd_PCMH"/>
</dbReference>
<dbReference type="AlphaFoldDB" id="A0A410RVV7"/>
<evidence type="ECO:0000256" key="3">
    <source>
        <dbReference type="SAM" id="Phobius"/>
    </source>
</evidence>
<dbReference type="RefSeq" id="WP_128797701.1">
    <property type="nucleotide sequence ID" value="NZ_CP034669.1"/>
</dbReference>
<feature type="transmembrane region" description="Helical" evidence="3">
    <location>
        <begin position="329"/>
        <end position="357"/>
    </location>
</feature>
<dbReference type="PANTHER" id="PTHR43762:SF1">
    <property type="entry name" value="D-ARABINONO-1,4-LACTONE OXIDASE"/>
    <property type="match status" value="1"/>
</dbReference>
<dbReference type="Proteomes" id="UP000288758">
    <property type="component" value="Chromosome"/>
</dbReference>
<accession>A0A410RVV7</accession>
<dbReference type="Gene3D" id="3.30.465.10">
    <property type="match status" value="1"/>
</dbReference>
<feature type="transmembrane region" description="Helical" evidence="3">
    <location>
        <begin position="364"/>
        <end position="384"/>
    </location>
</feature>
<dbReference type="EMBL" id="CP034669">
    <property type="protein sequence ID" value="QAT86033.1"/>
    <property type="molecule type" value="Genomic_DNA"/>
</dbReference>
<sequence length="646" mass="69066">MPCTGDGSVGTLFRFPILANWARTRVLTPPNLMTPTSVTQLAAAVRGVETGGGVLRAMGSNWSYTEVALTRDVTHVIDTSALANILNGTDATSPAATLLPFALNDDARANAGNLIHVEAGIKIHALNCALDALGKAMPTLGGSNGQSVAGVMGTGTHGSDVNLAPIADQVRAVHLVGPGGQEWWIEPAEGAITDLARMGSARDAGRLCSDIRIVYDTELFDAVLVSAGRMGVIYAVVVEVVNAFRLREDRERTTWNQARARIQTQILDAGEAYEGPRFMEMVLSPYADAAGERICVISTRNETDEAPNERPPAPDIFGFICNLQPLTPILAGLAGLIPGLIAAAVGVALAGISWMLFVPFVGGVLYAAASSAVITAATTGLIALQTAISSLLAVPGANIASRLANIVNLATVAGQKRIVPELINAMITFQRNPAEAPIIKESFRIMTAQPPCGEPWRDSPSCMREIDGLEFALPATPGSTALFAFIDDVFALTREFFDNNRPPGFGLSIRFTRGTRASIGMQQFARTASVEFLMLRGFAGHDEFRRRLYAIARTHGAIPHWGLIHEIDAPEVERLYGARLTSWRRQLQRLISTGGGRTETFRTSFSLSRGLEPLPGCLVPRGLLDLARRILLALARSRGMDTGRGR</sequence>
<keyword evidence="2" id="KW-0560">Oxidoreductase</keyword>
<keyword evidence="3" id="KW-0812">Transmembrane</keyword>
<keyword evidence="1" id="KW-0285">Flavoprotein</keyword>
<keyword evidence="3" id="KW-1133">Transmembrane helix</keyword>
<dbReference type="InterPro" id="IPR006094">
    <property type="entry name" value="Oxid_FAD_bind_N"/>
</dbReference>
<evidence type="ECO:0000313" key="6">
    <source>
        <dbReference type="Proteomes" id="UP000288758"/>
    </source>
</evidence>
<evidence type="ECO:0000313" key="5">
    <source>
        <dbReference type="EMBL" id="QAT86033.1"/>
    </source>
</evidence>
<dbReference type="PROSITE" id="PS51387">
    <property type="entry name" value="FAD_PCMH"/>
    <property type="match status" value="1"/>
</dbReference>
<organism evidence="5 6">
    <name type="scientific">Corallococcus coralloides</name>
    <name type="common">Myxococcus coralloides</name>
    <dbReference type="NCBI Taxonomy" id="184914"/>
    <lineage>
        <taxon>Bacteria</taxon>
        <taxon>Pseudomonadati</taxon>
        <taxon>Myxococcota</taxon>
        <taxon>Myxococcia</taxon>
        <taxon>Myxococcales</taxon>
        <taxon>Cystobacterineae</taxon>
        <taxon>Myxococcaceae</taxon>
        <taxon>Corallococcus</taxon>
    </lineage>
</organism>
<dbReference type="Gene3D" id="3.30.43.10">
    <property type="entry name" value="Uridine Diphospho-n-acetylenolpyruvylglucosamine Reductase, domain 2"/>
    <property type="match status" value="1"/>
</dbReference>
<dbReference type="GO" id="GO:0071949">
    <property type="term" value="F:FAD binding"/>
    <property type="evidence" value="ECO:0007669"/>
    <property type="project" value="InterPro"/>
</dbReference>
<dbReference type="GO" id="GO:0016020">
    <property type="term" value="C:membrane"/>
    <property type="evidence" value="ECO:0007669"/>
    <property type="project" value="InterPro"/>
</dbReference>
<dbReference type="InterPro" id="IPR007173">
    <property type="entry name" value="ALO_C"/>
</dbReference>
<dbReference type="PANTHER" id="PTHR43762">
    <property type="entry name" value="L-GULONOLACTONE OXIDASE"/>
    <property type="match status" value="1"/>
</dbReference>
<keyword evidence="3" id="KW-0472">Membrane</keyword>
<gene>
    <name evidence="5" type="ORF">EJ065_4482</name>
</gene>
<name>A0A410RVV7_CORCK</name>
<reference evidence="5 6" key="1">
    <citation type="submission" date="2018-12" db="EMBL/GenBank/DDBJ databases">
        <title>Complete Genome Sequence of the Corallopyronin A producing Myxobacterium Corallococcus coralloides B035.</title>
        <authorList>
            <person name="Bouhired S.M."/>
            <person name="Rupp O."/>
            <person name="Blom J."/>
            <person name="Schaeberle T.F."/>
            <person name="Kehraus S."/>
            <person name="Schiefer A."/>
            <person name="Pfarr K."/>
            <person name="Goesmann A."/>
            <person name="Hoerauf A."/>
            <person name="Koenig G.M."/>
        </authorList>
    </citation>
    <scope>NUCLEOTIDE SEQUENCE [LARGE SCALE GENOMIC DNA]</scope>
    <source>
        <strain evidence="5 6">B035</strain>
    </source>
</reference>
<evidence type="ECO:0000259" key="4">
    <source>
        <dbReference type="PROSITE" id="PS51387"/>
    </source>
</evidence>
<dbReference type="InterPro" id="IPR016167">
    <property type="entry name" value="FAD-bd_PCMH_sub1"/>
</dbReference>
<dbReference type="GO" id="GO:0003885">
    <property type="term" value="F:D-arabinono-1,4-lactone oxidase activity"/>
    <property type="evidence" value="ECO:0007669"/>
    <property type="project" value="InterPro"/>
</dbReference>
<protein>
    <submittedName>
        <fullName evidence="5">FAD/FMN-containing dehydrogenase</fullName>
    </submittedName>
</protein>
<evidence type="ECO:0000256" key="2">
    <source>
        <dbReference type="ARBA" id="ARBA00023002"/>
    </source>
</evidence>
<dbReference type="Pfam" id="PF01565">
    <property type="entry name" value="FAD_binding_4"/>
    <property type="match status" value="1"/>
</dbReference>
<dbReference type="InterPro" id="IPR016169">
    <property type="entry name" value="FAD-bd_PCMH_sub2"/>
</dbReference>
<dbReference type="Pfam" id="PF04030">
    <property type="entry name" value="ALO"/>
    <property type="match status" value="1"/>
</dbReference>
<dbReference type="SUPFAM" id="SSF56176">
    <property type="entry name" value="FAD-binding/transporter-associated domain-like"/>
    <property type="match status" value="1"/>
</dbReference>
<keyword evidence="1" id="KW-0274">FAD</keyword>
<feature type="domain" description="FAD-binding PCMH-type" evidence="4">
    <location>
        <begin position="25"/>
        <end position="243"/>
    </location>
</feature>
<dbReference type="InterPro" id="IPR010031">
    <property type="entry name" value="FAD_lactone_oxidase-like"/>
</dbReference>
<dbReference type="InterPro" id="IPR036318">
    <property type="entry name" value="FAD-bd_PCMH-like_sf"/>
</dbReference>